<keyword evidence="1" id="KW-0732">Signal</keyword>
<dbReference type="SUPFAM" id="SSF56935">
    <property type="entry name" value="Porins"/>
    <property type="match status" value="1"/>
</dbReference>
<gene>
    <name evidence="2" type="ORF">DJ017_16975</name>
</gene>
<accession>A0A328AM87</accession>
<comment type="caution">
    <text evidence="2">The sequence shown here is derived from an EMBL/GenBank/DDBJ whole genome shotgun (WGS) entry which is preliminary data.</text>
</comment>
<dbReference type="OrthoDB" id="7398962at2"/>
<name>A0A328AM87_9CAUL</name>
<sequence length="439" mass="48526">MTFVNATKRSLFCGVALACAASFEPAFAQQALRGQPANTGYSNFQRDRNISVRQRPHPGYEALGLREGAFMVWPKLNTTVEYNSNVFAQDSNAQSDTVWHIAPELDISSNWSRHELDAWARATINRYSDFSSENTNDVEVGTQGRLDVMRNAQINAGADYIRATEPRTAPTSQGLAHPTQYDLTTAYLSGAREFNRLRLSGRLDAQNFIYLNRSGNPQQHDRDHALYIATERADYAISPDTAWFVQVSENKRDYRLAATPGVLVTYPFFENRDSKGVQVLTGANFEISALMRGEIGIGYMKQDYDNPRFNKISGLGANAQLEWFPTQLTTVTFTGSRTIEDAGILGASGYLSTNVGAQVDHELLRNVVLSANASYGNDDYRGADRKDKRYAAGVSATYLFNRAVGVTVGYNHFKQDSSGANGSGNFNVDKVGATLTLQY</sequence>
<dbReference type="Proteomes" id="UP000249254">
    <property type="component" value="Unassembled WGS sequence"/>
</dbReference>
<evidence type="ECO:0000313" key="3">
    <source>
        <dbReference type="Proteomes" id="UP000249254"/>
    </source>
</evidence>
<evidence type="ECO:0000256" key="1">
    <source>
        <dbReference type="SAM" id="SignalP"/>
    </source>
</evidence>
<keyword evidence="3" id="KW-1185">Reference proteome</keyword>
<organism evidence="2 3">
    <name type="scientific">Phenylobacterium soli</name>
    <dbReference type="NCBI Taxonomy" id="2170551"/>
    <lineage>
        <taxon>Bacteria</taxon>
        <taxon>Pseudomonadati</taxon>
        <taxon>Pseudomonadota</taxon>
        <taxon>Alphaproteobacteria</taxon>
        <taxon>Caulobacterales</taxon>
        <taxon>Caulobacteraceae</taxon>
        <taxon>Phenylobacterium</taxon>
    </lineage>
</organism>
<dbReference type="Pfam" id="PF10082">
    <property type="entry name" value="BBP2_2"/>
    <property type="match status" value="1"/>
</dbReference>
<reference evidence="3" key="1">
    <citation type="submission" date="2018-05" db="EMBL/GenBank/DDBJ databases">
        <authorList>
            <person name="Li X."/>
        </authorList>
    </citation>
    <scope>NUCLEOTIDE SEQUENCE [LARGE SCALE GENOMIC DNA]</scope>
    <source>
        <strain evidence="3">LX32</strain>
    </source>
</reference>
<feature type="chain" id="PRO_5016331476" description="Outer membrane beta-barrel protein" evidence="1">
    <location>
        <begin position="29"/>
        <end position="439"/>
    </location>
</feature>
<feature type="signal peptide" evidence="1">
    <location>
        <begin position="1"/>
        <end position="28"/>
    </location>
</feature>
<proteinExistence type="predicted"/>
<dbReference type="EMBL" id="QFYQ01000001">
    <property type="protein sequence ID" value="RAK56083.1"/>
    <property type="molecule type" value="Genomic_DNA"/>
</dbReference>
<evidence type="ECO:0008006" key="4">
    <source>
        <dbReference type="Google" id="ProtNLM"/>
    </source>
</evidence>
<evidence type="ECO:0000313" key="2">
    <source>
        <dbReference type="EMBL" id="RAK56083.1"/>
    </source>
</evidence>
<dbReference type="AlphaFoldDB" id="A0A328AM87"/>
<dbReference type="RefSeq" id="WP_111529831.1">
    <property type="nucleotide sequence ID" value="NZ_JBHRSG010000003.1"/>
</dbReference>
<protein>
    <recommendedName>
        <fullName evidence="4">Outer membrane beta-barrel protein</fullName>
    </recommendedName>
</protein>
<dbReference type="InterPro" id="IPR018759">
    <property type="entry name" value="BBP2_2"/>
</dbReference>